<dbReference type="AlphaFoldDB" id="A0A1C3PBB9"/>
<dbReference type="Proteomes" id="UP000199013">
    <property type="component" value="Unassembled WGS sequence"/>
</dbReference>
<dbReference type="Pfam" id="PF09369">
    <property type="entry name" value="MZB"/>
    <property type="match status" value="1"/>
</dbReference>
<keyword evidence="3" id="KW-1185">Reference proteome</keyword>
<dbReference type="SUPFAM" id="SSF52540">
    <property type="entry name" value="P-loop containing nucleoside triphosphate hydrolases"/>
    <property type="match status" value="1"/>
</dbReference>
<accession>A0A1C3PBB9</accession>
<protein>
    <recommendedName>
        <fullName evidence="1">Helicase C-terminal domain-containing protein</fullName>
    </recommendedName>
</protein>
<dbReference type="NCBIfam" id="NF038324">
    <property type="entry name" value="DrmB_fam"/>
    <property type="match status" value="1"/>
</dbReference>
<dbReference type="SMART" id="SM00490">
    <property type="entry name" value="HELICc"/>
    <property type="match status" value="1"/>
</dbReference>
<evidence type="ECO:0000313" key="2">
    <source>
        <dbReference type="EMBL" id="SBW27110.1"/>
    </source>
</evidence>
<organism evidence="2 3">
    <name type="scientific">Candidatus Protofrankia californiensis</name>
    <dbReference type="NCBI Taxonomy" id="1839754"/>
    <lineage>
        <taxon>Bacteria</taxon>
        <taxon>Bacillati</taxon>
        <taxon>Actinomycetota</taxon>
        <taxon>Actinomycetes</taxon>
        <taxon>Frankiales</taxon>
        <taxon>Frankiaceae</taxon>
        <taxon>Protofrankia</taxon>
    </lineage>
</organism>
<dbReference type="EMBL" id="FLUV01002168">
    <property type="protein sequence ID" value="SBW27110.1"/>
    <property type="molecule type" value="Genomic_DNA"/>
</dbReference>
<evidence type="ECO:0000259" key="1">
    <source>
        <dbReference type="PROSITE" id="PS51194"/>
    </source>
</evidence>
<name>A0A1C3PBB9_9ACTN</name>
<dbReference type="Gene3D" id="3.40.50.300">
    <property type="entry name" value="P-loop containing nucleotide triphosphate hydrolases"/>
    <property type="match status" value="1"/>
</dbReference>
<reference evidence="3" key="1">
    <citation type="submission" date="2016-02" db="EMBL/GenBank/DDBJ databases">
        <authorList>
            <person name="Wibberg D."/>
        </authorList>
    </citation>
    <scope>NUCLEOTIDE SEQUENCE [LARGE SCALE GENOMIC DNA]</scope>
</reference>
<dbReference type="CDD" id="cd18785">
    <property type="entry name" value="SF2_C"/>
    <property type="match status" value="1"/>
</dbReference>
<proteinExistence type="predicted"/>
<dbReference type="Pfam" id="PF00271">
    <property type="entry name" value="Helicase_C"/>
    <property type="match status" value="1"/>
</dbReference>
<evidence type="ECO:0000313" key="3">
    <source>
        <dbReference type="Proteomes" id="UP000199013"/>
    </source>
</evidence>
<dbReference type="InterPro" id="IPR047721">
    <property type="entry name" value="DrmB"/>
</dbReference>
<dbReference type="PROSITE" id="PS51194">
    <property type="entry name" value="HELICASE_CTER"/>
    <property type="match status" value="1"/>
</dbReference>
<feature type="domain" description="Helicase C-terminal" evidence="1">
    <location>
        <begin position="192"/>
        <end position="353"/>
    </location>
</feature>
<sequence>MIICPDLDCAFGAVAGDGEGLPVVVVDEEIYRLLPSMIIGTVDKFAQLPWKGETLALFGRVSRRCERHGYVTDDLAETDWENTSHPADRKTGAPAARTVGVTALRPPDLIIQDELHLISGPLGSLTGLYKTAVDRLATWENGSGRQDRPKVIASTATVRRAPRQIEALFYRRTEVFPPSGLDADDSFFARARPTRDAPNARPGRRYVGICAHGTRIRSTRLTRAQERGLARRYDPLVTELTSRLSSGDIPAVLDQLAVPFTASRGKGDRRPIDVLLATNMISVGVDVSRLGIMVVAGQPKSTAEYIQATSRVGRNDPGLVFTVFNWARARDLSHYETFDHFHATFYRQIEALSVTPFADRAVDRGLTGVLVALLRNLEPAYNANLRAQDVDRHSQLADHVVRFLKRRAADVAGENRMGDHVERALDERLGLWARERAQPARQLAYEQPAHSDNIAGLLRRPDDGPWRMMTCPTSLRDVEPGIRLLLRREGDDPIEEPPFTTRNGRVPRGKGSWLGQVVLVPRLREVAALYGFTRIDAPEWEVVTTDERQRVPLRGEPPSWVPCAEMRGEGLFLRLTEEQVAAWEARAPVVDRARRLFAAHAAWRAQHKLPPDQWPGIRYVLLHTFAHVLIRQFALECGYNAAGIAEHVYARAAADGRDAMAGVLLYTAAPDSEGTLGGLVSLGDRDRLGALVDQALETARLCSSDPLCAEHDPRTHGRLSAAACHACLFAAETSCERGNHYLDRALLVDTIDGSGAGFFAA</sequence>
<dbReference type="InterPro" id="IPR001650">
    <property type="entry name" value="Helicase_C-like"/>
</dbReference>
<dbReference type="InterPro" id="IPR018973">
    <property type="entry name" value="MZB"/>
</dbReference>
<gene>
    <name evidence="2" type="ORF">FDG2_5171</name>
</gene>
<dbReference type="InterPro" id="IPR027417">
    <property type="entry name" value="P-loop_NTPase"/>
</dbReference>